<keyword evidence="1 4" id="KW-0479">Metal-binding</keyword>
<dbReference type="PANTHER" id="PTHR46300">
    <property type="entry name" value="P450, PUTATIVE (EUROFUNG)-RELATED-RELATED"/>
    <property type="match status" value="1"/>
</dbReference>
<dbReference type="PANTHER" id="PTHR46300:SF8">
    <property type="entry name" value="CYTOCHROME P450 2E1"/>
    <property type="match status" value="1"/>
</dbReference>
<keyword evidence="6" id="KW-0732">Signal</keyword>
<protein>
    <recommendedName>
        <fullName evidence="9">Cytochrome P450</fullName>
    </recommendedName>
</protein>
<dbReference type="SUPFAM" id="SSF48264">
    <property type="entry name" value="Cytochrome P450"/>
    <property type="match status" value="1"/>
</dbReference>
<dbReference type="Pfam" id="PF00067">
    <property type="entry name" value="p450"/>
    <property type="match status" value="1"/>
</dbReference>
<evidence type="ECO:0000256" key="2">
    <source>
        <dbReference type="ARBA" id="ARBA00023002"/>
    </source>
</evidence>
<feature type="binding site" description="axial binding residue" evidence="4">
    <location>
        <position position="460"/>
    </location>
    <ligand>
        <name>heme</name>
        <dbReference type="ChEBI" id="CHEBI:30413"/>
    </ligand>
    <ligandPart>
        <name>Fe</name>
        <dbReference type="ChEBI" id="CHEBI:18248"/>
    </ligandPart>
</feature>
<dbReference type="GO" id="GO:0004497">
    <property type="term" value="F:monooxygenase activity"/>
    <property type="evidence" value="ECO:0007669"/>
    <property type="project" value="InterPro"/>
</dbReference>
<feature type="region of interest" description="Disordered" evidence="5">
    <location>
        <begin position="256"/>
        <end position="301"/>
    </location>
</feature>
<evidence type="ECO:0000256" key="3">
    <source>
        <dbReference type="ARBA" id="ARBA00023004"/>
    </source>
</evidence>
<keyword evidence="8" id="KW-1185">Reference proteome</keyword>
<accession>A0A5N6KW71</accession>
<gene>
    <name evidence="7" type="ORF">FH972_023778</name>
</gene>
<feature type="signal peptide" evidence="6">
    <location>
        <begin position="1"/>
        <end position="18"/>
    </location>
</feature>
<evidence type="ECO:0000313" key="7">
    <source>
        <dbReference type="EMBL" id="KAB8349764.1"/>
    </source>
</evidence>
<reference evidence="7 8" key="1">
    <citation type="submission" date="2019-06" db="EMBL/GenBank/DDBJ databases">
        <title>A chromosomal-level reference genome of Carpinus fangiana (Coryloideae, Betulaceae).</title>
        <authorList>
            <person name="Yang X."/>
            <person name="Wang Z."/>
            <person name="Zhang L."/>
            <person name="Hao G."/>
            <person name="Liu J."/>
            <person name="Yang Y."/>
        </authorList>
    </citation>
    <scope>NUCLEOTIDE SEQUENCE [LARGE SCALE GENOMIC DNA]</scope>
    <source>
        <strain evidence="7">Cfa_2016G</strain>
        <tissue evidence="7">Leaf</tissue>
    </source>
</reference>
<dbReference type="PRINTS" id="PR00463">
    <property type="entry name" value="EP450I"/>
</dbReference>
<keyword evidence="4" id="KW-0349">Heme</keyword>
<evidence type="ECO:0000256" key="1">
    <source>
        <dbReference type="ARBA" id="ARBA00022723"/>
    </source>
</evidence>
<keyword evidence="3 4" id="KW-0408">Iron</keyword>
<dbReference type="GO" id="GO:0020037">
    <property type="term" value="F:heme binding"/>
    <property type="evidence" value="ECO:0007669"/>
    <property type="project" value="InterPro"/>
</dbReference>
<feature type="compositionally biased region" description="Low complexity" evidence="5">
    <location>
        <begin position="259"/>
        <end position="272"/>
    </location>
</feature>
<dbReference type="Proteomes" id="UP000327013">
    <property type="component" value="Unassembled WGS sequence"/>
</dbReference>
<evidence type="ECO:0000313" key="8">
    <source>
        <dbReference type="Proteomes" id="UP000327013"/>
    </source>
</evidence>
<sequence>MALLTLLLLSFSTSVIVAIWRATRWTSDGPAIESTPLPGPRGLPFVGSIFALSPVNPWLTFHKWSQEYGPLYQVELAGTSHVWIADEEIAFDLLSKKAKIYSDRPHIPALMDDNRTSGQYLPLLSNNSQWQRQRKFAKTIMAASQKAAFFGYPELESIRLMKELLDQPSSYNTAFESFVSRVTCRLAWGTSVAADELKQRARELLIGVSPTGSLLNKIPFLMLLPDCLSPAKAWERRRARTERAFFLQMQDEVRANLAPSSNSPSPTSSTTTADRPETRQPPSWTAMFLSPTQNPPHGIPTATEGAYAVGMHGIAGALTIAAPMQSFCLALCLHPQHLAPLHAEVDAVCPAAPPTLADLPRMPHLRACIRETLRWRPPVPTGIPHRSTAAAVYRGARIPAGAVLHPLEWSIARDPRRYPHPDVFDPRRWLDPASPAFRAPLSVHPAITGHSQFGWGHRVCQGQGVAEADLFVGLGALVWGFDVQRAVDAATGAPVPVPSMDFAALLIAKPRWFAFELRCRSEARRAWIDAAFREGREAGRYEPEREYWDSKNGVLGWGKPNEGNVTIRTLGPWENSSLFAIHCPVYVQHHSLLIVSACIPIGEHTDTVLSHALSNSESQNLLPSQVKIRVISAMPRMTKAVASQPTLHPMTVL</sequence>
<proteinExistence type="predicted"/>
<evidence type="ECO:0008006" key="9">
    <source>
        <dbReference type="Google" id="ProtNLM"/>
    </source>
</evidence>
<feature type="chain" id="PRO_5024440078" description="Cytochrome P450" evidence="6">
    <location>
        <begin position="19"/>
        <end position="653"/>
    </location>
</feature>
<dbReference type="EMBL" id="VIBQ01000014">
    <property type="protein sequence ID" value="KAB8349764.1"/>
    <property type="molecule type" value="Genomic_DNA"/>
</dbReference>
<dbReference type="InterPro" id="IPR036396">
    <property type="entry name" value="Cyt_P450_sf"/>
</dbReference>
<evidence type="ECO:0000256" key="5">
    <source>
        <dbReference type="SAM" id="MobiDB-lite"/>
    </source>
</evidence>
<dbReference type="OrthoDB" id="1470350at2759"/>
<name>A0A5N6KW71_9ROSI</name>
<dbReference type="GO" id="GO:0005506">
    <property type="term" value="F:iron ion binding"/>
    <property type="evidence" value="ECO:0007669"/>
    <property type="project" value="InterPro"/>
</dbReference>
<keyword evidence="2" id="KW-0560">Oxidoreductase</keyword>
<organism evidence="7 8">
    <name type="scientific">Carpinus fangiana</name>
    <dbReference type="NCBI Taxonomy" id="176857"/>
    <lineage>
        <taxon>Eukaryota</taxon>
        <taxon>Viridiplantae</taxon>
        <taxon>Streptophyta</taxon>
        <taxon>Embryophyta</taxon>
        <taxon>Tracheophyta</taxon>
        <taxon>Spermatophyta</taxon>
        <taxon>Magnoliopsida</taxon>
        <taxon>eudicotyledons</taxon>
        <taxon>Gunneridae</taxon>
        <taxon>Pentapetalae</taxon>
        <taxon>rosids</taxon>
        <taxon>fabids</taxon>
        <taxon>Fagales</taxon>
        <taxon>Betulaceae</taxon>
        <taxon>Carpinus</taxon>
    </lineage>
</organism>
<evidence type="ECO:0000256" key="4">
    <source>
        <dbReference type="PIRSR" id="PIRSR602401-1"/>
    </source>
</evidence>
<comment type="cofactor">
    <cofactor evidence="4">
        <name>heme</name>
        <dbReference type="ChEBI" id="CHEBI:30413"/>
    </cofactor>
</comment>
<dbReference type="AlphaFoldDB" id="A0A5N6KW71"/>
<evidence type="ECO:0000256" key="6">
    <source>
        <dbReference type="SAM" id="SignalP"/>
    </source>
</evidence>
<dbReference type="Gene3D" id="1.10.630.10">
    <property type="entry name" value="Cytochrome P450"/>
    <property type="match status" value="1"/>
</dbReference>
<dbReference type="InterPro" id="IPR050364">
    <property type="entry name" value="Cytochrome_P450_fung"/>
</dbReference>
<dbReference type="InterPro" id="IPR001128">
    <property type="entry name" value="Cyt_P450"/>
</dbReference>
<dbReference type="InterPro" id="IPR002401">
    <property type="entry name" value="Cyt_P450_E_grp-I"/>
</dbReference>
<comment type="caution">
    <text evidence="7">The sequence shown here is derived from an EMBL/GenBank/DDBJ whole genome shotgun (WGS) entry which is preliminary data.</text>
</comment>
<dbReference type="GO" id="GO:0016705">
    <property type="term" value="F:oxidoreductase activity, acting on paired donors, with incorporation or reduction of molecular oxygen"/>
    <property type="evidence" value="ECO:0007669"/>
    <property type="project" value="InterPro"/>
</dbReference>